<feature type="transmembrane region" description="Helical" evidence="8">
    <location>
        <begin position="159"/>
        <end position="178"/>
    </location>
</feature>
<dbReference type="GO" id="GO:0022857">
    <property type="term" value="F:transmembrane transporter activity"/>
    <property type="evidence" value="ECO:0007669"/>
    <property type="project" value="InterPro"/>
</dbReference>
<keyword evidence="3 8" id="KW-0812">Transmembrane</keyword>
<dbReference type="InterPro" id="IPR011701">
    <property type="entry name" value="MFS"/>
</dbReference>
<dbReference type="Pfam" id="PF07690">
    <property type="entry name" value="MFS_1"/>
    <property type="match status" value="1"/>
</dbReference>
<feature type="transmembrane region" description="Helical" evidence="8">
    <location>
        <begin position="240"/>
        <end position="258"/>
    </location>
</feature>
<keyword evidence="2" id="KW-0813">Transport</keyword>
<name>A0A9W4GST0_9ACTN</name>
<feature type="transmembrane region" description="Helical" evidence="8">
    <location>
        <begin position="69"/>
        <end position="88"/>
    </location>
</feature>
<evidence type="ECO:0000256" key="3">
    <source>
        <dbReference type="ARBA" id="ARBA00022692"/>
    </source>
</evidence>
<evidence type="ECO:0000256" key="4">
    <source>
        <dbReference type="ARBA" id="ARBA00022989"/>
    </source>
</evidence>
<keyword evidence="11" id="KW-1185">Reference proteome</keyword>
<dbReference type="EMBL" id="CAJSLV010000052">
    <property type="protein sequence ID" value="CAG6393960.1"/>
    <property type="molecule type" value="Genomic_DNA"/>
</dbReference>
<feature type="region of interest" description="Disordered" evidence="7">
    <location>
        <begin position="1"/>
        <end position="24"/>
    </location>
</feature>
<feature type="transmembrane region" description="Helical" evidence="8">
    <location>
        <begin position="308"/>
        <end position="330"/>
    </location>
</feature>
<evidence type="ECO:0000313" key="10">
    <source>
        <dbReference type="EMBL" id="CAG6393960.1"/>
    </source>
</evidence>
<dbReference type="GO" id="GO:0046677">
    <property type="term" value="P:response to antibiotic"/>
    <property type="evidence" value="ECO:0007669"/>
    <property type="project" value="UniProtKB-KW"/>
</dbReference>
<feature type="transmembrane region" description="Helical" evidence="8">
    <location>
        <begin position="100"/>
        <end position="124"/>
    </location>
</feature>
<dbReference type="Gene3D" id="1.20.1720.10">
    <property type="entry name" value="Multidrug resistance protein D"/>
    <property type="match status" value="1"/>
</dbReference>
<dbReference type="Proteomes" id="UP001152519">
    <property type="component" value="Unassembled WGS sequence"/>
</dbReference>
<organism evidence="10 11">
    <name type="scientific">Actinacidiphila cocklensis</name>
    <dbReference type="NCBI Taxonomy" id="887465"/>
    <lineage>
        <taxon>Bacteria</taxon>
        <taxon>Bacillati</taxon>
        <taxon>Actinomycetota</taxon>
        <taxon>Actinomycetes</taxon>
        <taxon>Kitasatosporales</taxon>
        <taxon>Streptomycetaceae</taxon>
        <taxon>Actinacidiphila</taxon>
    </lineage>
</organism>
<reference evidence="10" key="1">
    <citation type="submission" date="2021-05" db="EMBL/GenBank/DDBJ databases">
        <authorList>
            <person name="Arsene-Ploetze F."/>
        </authorList>
    </citation>
    <scope>NUCLEOTIDE SEQUENCE</scope>
    <source>
        <strain evidence="10">DSM 42138</strain>
    </source>
</reference>
<dbReference type="PROSITE" id="PS50850">
    <property type="entry name" value="MFS"/>
    <property type="match status" value="1"/>
</dbReference>
<evidence type="ECO:0000256" key="6">
    <source>
        <dbReference type="ARBA" id="ARBA00023251"/>
    </source>
</evidence>
<dbReference type="GO" id="GO:0005886">
    <property type="term" value="C:plasma membrane"/>
    <property type="evidence" value="ECO:0007669"/>
    <property type="project" value="UniProtKB-SubCell"/>
</dbReference>
<dbReference type="RefSeq" id="WP_251489952.1">
    <property type="nucleotide sequence ID" value="NZ_CAJSLV010000052.1"/>
</dbReference>
<evidence type="ECO:0000256" key="5">
    <source>
        <dbReference type="ARBA" id="ARBA00023136"/>
    </source>
</evidence>
<feature type="transmembrane region" description="Helical" evidence="8">
    <location>
        <begin position="32"/>
        <end position="57"/>
    </location>
</feature>
<evidence type="ECO:0000259" key="9">
    <source>
        <dbReference type="PROSITE" id="PS50850"/>
    </source>
</evidence>
<feature type="transmembrane region" description="Helical" evidence="8">
    <location>
        <begin position="439"/>
        <end position="459"/>
    </location>
</feature>
<evidence type="ECO:0000256" key="7">
    <source>
        <dbReference type="SAM" id="MobiDB-lite"/>
    </source>
</evidence>
<keyword evidence="4 8" id="KW-1133">Transmembrane helix</keyword>
<sequence length="477" mass="48127">MPPELTARAGLLPSPTGDRAPSGRPVAAGRTLAAALLGFFLITLDASVVNVALPAIGGDLHGGLSALQWVVDGYTLAFAALMLSTGALSDRIGAGRAFTGGVAVFAVASLACGAAPGLGVLIVARVLQGAAAAVVLPSSLALVRQAYPDAARRARAISLWAVGGSSAIALGPVAGGALTTAWNWRGIFLVNLPFAVLALWLSSRSGRTERRRAPLDVPGQLTAVVALAALTFAVVEGGGAGWAAAGVAVVATAAFFLVESRHPHPVVPLGLFRSRVVTVSIAAGAALSVGFYGMFFVLGLFFQELRGQSALTAGLMFLPMTVLISTVNVVAGRITNRYGPRLPMIAGQLLMAAGLLLLLPVGTGTPAALLAVAMMPLGLGGALAVPPLTAAAMGAVPAERAGLAAGVLNAARQVAGGLSVALFGSLVADRSHFLTGMRVSLVISAALVSLTALATALALRPAPADRSRRRDARRRRP</sequence>
<feature type="transmembrane region" description="Helical" evidence="8">
    <location>
        <begin position="130"/>
        <end position="147"/>
    </location>
</feature>
<accession>A0A9W4GST0</accession>
<dbReference type="PANTHER" id="PTHR42718:SF9">
    <property type="entry name" value="MAJOR FACILITATOR SUPERFAMILY MULTIDRUG TRANSPORTER MFSC"/>
    <property type="match status" value="1"/>
</dbReference>
<protein>
    <submittedName>
        <fullName evidence="10">MFS transporter, DHA2 family, methylenomycin A resistance protein</fullName>
    </submittedName>
</protein>
<feature type="transmembrane region" description="Helical" evidence="8">
    <location>
        <begin position="279"/>
        <end position="302"/>
    </location>
</feature>
<feature type="domain" description="Major facilitator superfamily (MFS) profile" evidence="9">
    <location>
        <begin position="31"/>
        <end position="463"/>
    </location>
</feature>
<evidence type="ECO:0000256" key="8">
    <source>
        <dbReference type="SAM" id="Phobius"/>
    </source>
</evidence>
<dbReference type="PANTHER" id="PTHR42718">
    <property type="entry name" value="MAJOR FACILITATOR SUPERFAMILY MULTIDRUG TRANSPORTER MFSC"/>
    <property type="match status" value="1"/>
</dbReference>
<comment type="caution">
    <text evidence="10">The sequence shown here is derived from an EMBL/GenBank/DDBJ whole genome shotgun (WGS) entry which is preliminary data.</text>
</comment>
<evidence type="ECO:0000256" key="1">
    <source>
        <dbReference type="ARBA" id="ARBA00004651"/>
    </source>
</evidence>
<evidence type="ECO:0000313" key="11">
    <source>
        <dbReference type="Proteomes" id="UP001152519"/>
    </source>
</evidence>
<feature type="transmembrane region" description="Helical" evidence="8">
    <location>
        <begin position="184"/>
        <end position="201"/>
    </location>
</feature>
<proteinExistence type="predicted"/>
<gene>
    <name evidence="10" type="ORF">SCOCK_230061</name>
</gene>
<dbReference type="InterPro" id="IPR036259">
    <property type="entry name" value="MFS_trans_sf"/>
</dbReference>
<dbReference type="SUPFAM" id="SSF103473">
    <property type="entry name" value="MFS general substrate transporter"/>
    <property type="match status" value="1"/>
</dbReference>
<evidence type="ECO:0000256" key="2">
    <source>
        <dbReference type="ARBA" id="ARBA00022448"/>
    </source>
</evidence>
<dbReference type="AlphaFoldDB" id="A0A9W4GST0"/>
<dbReference type="Gene3D" id="1.20.1250.20">
    <property type="entry name" value="MFS general substrate transporter like domains"/>
    <property type="match status" value="1"/>
</dbReference>
<dbReference type="InterPro" id="IPR020846">
    <property type="entry name" value="MFS_dom"/>
</dbReference>
<keyword evidence="6" id="KW-0046">Antibiotic resistance</keyword>
<feature type="transmembrane region" description="Helical" evidence="8">
    <location>
        <begin position="213"/>
        <end position="234"/>
    </location>
</feature>
<keyword evidence="5 8" id="KW-0472">Membrane</keyword>
<comment type="subcellular location">
    <subcellularLocation>
        <location evidence="1">Cell membrane</location>
        <topology evidence="1">Multi-pass membrane protein</topology>
    </subcellularLocation>
</comment>